<keyword evidence="2" id="KW-1185">Reference proteome</keyword>
<dbReference type="Gene3D" id="3.30.420.10">
    <property type="entry name" value="Ribonuclease H-like superfamily/Ribonuclease H"/>
    <property type="match status" value="1"/>
</dbReference>
<organism evidence="1 2">
    <name type="scientific">Reticulomyxa filosa</name>
    <dbReference type="NCBI Taxonomy" id="46433"/>
    <lineage>
        <taxon>Eukaryota</taxon>
        <taxon>Sar</taxon>
        <taxon>Rhizaria</taxon>
        <taxon>Retaria</taxon>
        <taxon>Foraminifera</taxon>
        <taxon>Monothalamids</taxon>
        <taxon>Reticulomyxidae</taxon>
        <taxon>Reticulomyxa</taxon>
    </lineage>
</organism>
<dbReference type="EMBL" id="ASPP01004187">
    <property type="protein sequence ID" value="ETO32462.1"/>
    <property type="molecule type" value="Genomic_DNA"/>
</dbReference>
<comment type="caution">
    <text evidence="1">The sequence shown here is derived from an EMBL/GenBank/DDBJ whole genome shotgun (WGS) entry which is preliminary data.</text>
</comment>
<sequence>MSELNEQFSFPINQHNISSIPSSKILQHIVSELTHSHLRSKHTKVTKRTKQTKIYEIFNNYVLTKGIVKQNAIKALNFHLNSPDMNTIENLLWTVKTKIYKNRLFRPKEEHWKQFKLELKKLDKETCTNLIKLMS</sequence>
<gene>
    <name evidence="1" type="ORF">RFI_04656</name>
</gene>
<dbReference type="Proteomes" id="UP000023152">
    <property type="component" value="Unassembled WGS sequence"/>
</dbReference>
<dbReference type="AlphaFoldDB" id="X6P4D8"/>
<dbReference type="GO" id="GO:0003676">
    <property type="term" value="F:nucleic acid binding"/>
    <property type="evidence" value="ECO:0007669"/>
    <property type="project" value="InterPro"/>
</dbReference>
<dbReference type="InterPro" id="IPR036397">
    <property type="entry name" value="RNaseH_sf"/>
</dbReference>
<name>X6P4D8_RETFI</name>
<evidence type="ECO:0000313" key="2">
    <source>
        <dbReference type="Proteomes" id="UP000023152"/>
    </source>
</evidence>
<reference evidence="1 2" key="1">
    <citation type="journal article" date="2013" name="Curr. Biol.">
        <title>The Genome of the Foraminiferan Reticulomyxa filosa.</title>
        <authorList>
            <person name="Glockner G."/>
            <person name="Hulsmann N."/>
            <person name="Schleicher M."/>
            <person name="Noegel A.A."/>
            <person name="Eichinger L."/>
            <person name="Gallinger C."/>
            <person name="Pawlowski J."/>
            <person name="Sierra R."/>
            <person name="Euteneuer U."/>
            <person name="Pillet L."/>
            <person name="Moustafa A."/>
            <person name="Platzer M."/>
            <person name="Groth M."/>
            <person name="Szafranski K."/>
            <person name="Schliwa M."/>
        </authorList>
    </citation>
    <scope>NUCLEOTIDE SEQUENCE [LARGE SCALE GENOMIC DNA]</scope>
</reference>
<accession>X6P4D8</accession>
<proteinExistence type="predicted"/>
<evidence type="ECO:0000313" key="1">
    <source>
        <dbReference type="EMBL" id="ETO32462.1"/>
    </source>
</evidence>
<protein>
    <submittedName>
        <fullName evidence="1">Uncharacterized protein</fullName>
    </submittedName>
</protein>